<sequence>MKFIKYILILFVLAMIVNADDNSGQQNQPKYTYVKRIVQLNGPFAHKVKCSMTDPSCPCWDCYKHGLLICKYFC</sequence>
<evidence type="ECO:0000313" key="2">
    <source>
        <dbReference type="EMBL" id="EAS00124.1"/>
    </source>
</evidence>
<evidence type="ECO:0008006" key="4">
    <source>
        <dbReference type="Google" id="ProtNLM"/>
    </source>
</evidence>
<dbReference type="Proteomes" id="UP000009168">
    <property type="component" value="Unassembled WGS sequence"/>
</dbReference>
<dbReference type="EMBL" id="GG662628">
    <property type="protein sequence ID" value="EAS00124.1"/>
    <property type="molecule type" value="Genomic_DNA"/>
</dbReference>
<feature type="signal peptide" evidence="1">
    <location>
        <begin position="1"/>
        <end position="19"/>
    </location>
</feature>
<organism evidence="2 3">
    <name type="scientific">Tetrahymena thermophila (strain SB210)</name>
    <dbReference type="NCBI Taxonomy" id="312017"/>
    <lineage>
        <taxon>Eukaryota</taxon>
        <taxon>Sar</taxon>
        <taxon>Alveolata</taxon>
        <taxon>Ciliophora</taxon>
        <taxon>Intramacronucleata</taxon>
        <taxon>Oligohymenophorea</taxon>
        <taxon>Hymenostomatida</taxon>
        <taxon>Tetrahymenina</taxon>
        <taxon>Tetrahymenidae</taxon>
        <taxon>Tetrahymena</taxon>
    </lineage>
</organism>
<reference evidence="3" key="1">
    <citation type="journal article" date="2006" name="PLoS Biol.">
        <title>Macronuclear genome sequence of the ciliate Tetrahymena thermophila, a model eukaryote.</title>
        <authorList>
            <person name="Eisen J.A."/>
            <person name="Coyne R.S."/>
            <person name="Wu M."/>
            <person name="Wu D."/>
            <person name="Thiagarajan M."/>
            <person name="Wortman J.R."/>
            <person name="Badger J.H."/>
            <person name="Ren Q."/>
            <person name="Amedeo P."/>
            <person name="Jones K.M."/>
            <person name="Tallon L.J."/>
            <person name="Delcher A.L."/>
            <person name="Salzberg S.L."/>
            <person name="Silva J.C."/>
            <person name="Haas B.J."/>
            <person name="Majoros W.H."/>
            <person name="Farzad M."/>
            <person name="Carlton J.M."/>
            <person name="Smith R.K. Jr."/>
            <person name="Garg J."/>
            <person name="Pearlman R.E."/>
            <person name="Karrer K.M."/>
            <person name="Sun L."/>
            <person name="Manning G."/>
            <person name="Elde N.C."/>
            <person name="Turkewitz A.P."/>
            <person name="Asai D.J."/>
            <person name="Wilkes D.E."/>
            <person name="Wang Y."/>
            <person name="Cai H."/>
            <person name="Collins K."/>
            <person name="Stewart B.A."/>
            <person name="Lee S.R."/>
            <person name="Wilamowska K."/>
            <person name="Weinberg Z."/>
            <person name="Ruzzo W.L."/>
            <person name="Wloga D."/>
            <person name="Gaertig J."/>
            <person name="Frankel J."/>
            <person name="Tsao C.-C."/>
            <person name="Gorovsky M.A."/>
            <person name="Keeling P.J."/>
            <person name="Waller R.F."/>
            <person name="Patron N.J."/>
            <person name="Cherry J.M."/>
            <person name="Stover N.A."/>
            <person name="Krieger C.J."/>
            <person name="del Toro C."/>
            <person name="Ryder H.F."/>
            <person name="Williamson S.C."/>
            <person name="Barbeau R.A."/>
            <person name="Hamilton E.P."/>
            <person name="Orias E."/>
        </authorList>
    </citation>
    <scope>NUCLEOTIDE SEQUENCE [LARGE SCALE GENOMIC DNA]</scope>
    <source>
        <strain evidence="3">SB210</strain>
    </source>
</reference>
<dbReference type="InParanoid" id="Q23UE1"/>
<dbReference type="RefSeq" id="XP_001020369.1">
    <property type="nucleotide sequence ID" value="XM_001020369.1"/>
</dbReference>
<dbReference type="AlphaFoldDB" id="Q23UE1"/>
<keyword evidence="1" id="KW-0732">Signal</keyword>
<dbReference type="HOGENOM" id="CLU_2710312_0_0_1"/>
<dbReference type="GeneID" id="7827706"/>
<evidence type="ECO:0000313" key="3">
    <source>
        <dbReference type="Proteomes" id="UP000009168"/>
    </source>
</evidence>
<protein>
    <recommendedName>
        <fullName evidence="4">Transmembrane protein</fullName>
    </recommendedName>
</protein>
<gene>
    <name evidence="2" type="ORF">TTHERM_00797830</name>
</gene>
<accession>Q23UE1</accession>
<evidence type="ECO:0000256" key="1">
    <source>
        <dbReference type="SAM" id="SignalP"/>
    </source>
</evidence>
<name>Q23UE1_TETTS</name>
<dbReference type="KEGG" id="tet:TTHERM_00797830"/>
<keyword evidence="3" id="KW-1185">Reference proteome</keyword>
<proteinExistence type="predicted"/>
<feature type="chain" id="PRO_5004202387" description="Transmembrane protein" evidence="1">
    <location>
        <begin position="20"/>
        <end position="74"/>
    </location>
</feature>